<dbReference type="STRING" id="983917.RGE_12810"/>
<keyword evidence="1" id="KW-0732">Signal</keyword>
<dbReference type="RefSeq" id="WP_014427492.1">
    <property type="nucleotide sequence ID" value="NC_017075.1"/>
</dbReference>
<evidence type="ECO:0000256" key="3">
    <source>
        <dbReference type="ARBA" id="ARBA00023139"/>
    </source>
</evidence>
<dbReference type="eggNOG" id="COG3895">
    <property type="taxonomic scope" value="Bacteria"/>
</dbReference>
<evidence type="ECO:0000259" key="5">
    <source>
        <dbReference type="Pfam" id="PF09864"/>
    </source>
</evidence>
<dbReference type="Pfam" id="PF09864">
    <property type="entry name" value="MliC"/>
    <property type="match status" value="1"/>
</dbReference>
<evidence type="ECO:0000256" key="1">
    <source>
        <dbReference type="ARBA" id="ARBA00022729"/>
    </source>
</evidence>
<dbReference type="InterPro" id="IPR018660">
    <property type="entry name" value="MliC"/>
</dbReference>
<keyword evidence="7" id="KW-1185">Reference proteome</keyword>
<dbReference type="PATRIC" id="fig|983917.3.peg.1249"/>
<keyword evidence="4" id="KW-0449">Lipoprotein</keyword>
<dbReference type="InterPro" id="IPR036328">
    <property type="entry name" value="MliC_sf"/>
</dbReference>
<dbReference type="KEGG" id="rge:RGE_12810"/>
<accession>I0HNN5</accession>
<dbReference type="AlphaFoldDB" id="I0HNN5"/>
<dbReference type="HOGENOM" id="CLU_168977_0_0_4"/>
<dbReference type="SUPFAM" id="SSF141488">
    <property type="entry name" value="YdhA-like"/>
    <property type="match status" value="1"/>
</dbReference>
<proteinExistence type="predicted"/>
<reference evidence="6 7" key="1">
    <citation type="journal article" date="2012" name="J. Bacteriol.">
        <title>Complete genome sequence of phototrophic betaproteobacterium Rubrivivax gelatinosus IL144.</title>
        <authorList>
            <person name="Nagashima S."/>
            <person name="Kamimura A."/>
            <person name="Shimizu T."/>
            <person name="Nakamura-isaki S."/>
            <person name="Aono E."/>
            <person name="Sakamoto K."/>
            <person name="Ichikawa N."/>
            <person name="Nakazawa H."/>
            <person name="Sekine M."/>
            <person name="Yamazaki S."/>
            <person name="Fujita N."/>
            <person name="Shimada K."/>
            <person name="Hanada S."/>
            <person name="Nagashima K.V.P."/>
        </authorList>
    </citation>
    <scope>NUCLEOTIDE SEQUENCE [LARGE SCALE GENOMIC DNA]</scope>
    <source>
        <strain evidence="7">NBRC 100245 / IL144</strain>
    </source>
</reference>
<dbReference type="EMBL" id="AP012320">
    <property type="protein sequence ID" value="BAL94622.1"/>
    <property type="molecule type" value="Genomic_DNA"/>
</dbReference>
<keyword evidence="2" id="KW-0472">Membrane</keyword>
<evidence type="ECO:0000256" key="2">
    <source>
        <dbReference type="ARBA" id="ARBA00023136"/>
    </source>
</evidence>
<name>I0HNN5_RUBGI</name>
<evidence type="ECO:0000313" key="6">
    <source>
        <dbReference type="EMBL" id="BAL94622.1"/>
    </source>
</evidence>
<protein>
    <recommendedName>
        <fullName evidence="5">C-type lysozyme inhibitor domain-containing protein</fullName>
    </recommendedName>
</protein>
<evidence type="ECO:0000313" key="7">
    <source>
        <dbReference type="Proteomes" id="UP000007883"/>
    </source>
</evidence>
<evidence type="ECO:0000256" key="4">
    <source>
        <dbReference type="ARBA" id="ARBA00023288"/>
    </source>
</evidence>
<gene>
    <name evidence="6" type="ordered locus">RGE_12810</name>
</gene>
<dbReference type="Gene3D" id="2.40.128.200">
    <property type="match status" value="1"/>
</dbReference>
<dbReference type="PROSITE" id="PS51257">
    <property type="entry name" value="PROKAR_LIPOPROTEIN"/>
    <property type="match status" value="1"/>
</dbReference>
<keyword evidence="3" id="KW-0564">Palmitate</keyword>
<feature type="domain" description="C-type lysozyme inhibitor" evidence="5">
    <location>
        <begin position="27"/>
        <end position="92"/>
    </location>
</feature>
<dbReference type="Proteomes" id="UP000007883">
    <property type="component" value="Chromosome"/>
</dbReference>
<organism evidence="6 7">
    <name type="scientific">Rubrivivax gelatinosus (strain NBRC 100245 / IL144)</name>
    <dbReference type="NCBI Taxonomy" id="983917"/>
    <lineage>
        <taxon>Bacteria</taxon>
        <taxon>Pseudomonadati</taxon>
        <taxon>Pseudomonadota</taxon>
        <taxon>Betaproteobacteria</taxon>
        <taxon>Burkholderiales</taxon>
        <taxon>Sphaerotilaceae</taxon>
        <taxon>Rubrivivax</taxon>
    </lineage>
</organism>
<sequence>MKRLVFFAPVAATACAAPTVDEIHALFACDDGRTLDVVFVPERELARLAWDGDTLELPQQRTGSGYAYSNGRVGLRGKGTELQLEIGRRVPVDCREVRRKPLAER</sequence>